<feature type="signal peptide" evidence="2">
    <location>
        <begin position="1"/>
        <end position="24"/>
    </location>
</feature>
<evidence type="ECO:0000256" key="2">
    <source>
        <dbReference type="SAM" id="SignalP"/>
    </source>
</evidence>
<evidence type="ECO:0000256" key="1">
    <source>
        <dbReference type="SAM" id="MobiDB-lite"/>
    </source>
</evidence>
<dbReference type="Proteomes" id="UP000543836">
    <property type="component" value="Unassembled WGS sequence"/>
</dbReference>
<evidence type="ECO:0000259" key="3">
    <source>
        <dbReference type="Pfam" id="PF04773"/>
    </source>
</evidence>
<feature type="compositionally biased region" description="Basic and acidic residues" evidence="1">
    <location>
        <begin position="290"/>
        <end position="304"/>
    </location>
</feature>
<feature type="compositionally biased region" description="Pro residues" evidence="1">
    <location>
        <begin position="244"/>
        <end position="259"/>
    </location>
</feature>
<evidence type="ECO:0000313" key="4">
    <source>
        <dbReference type="EMBL" id="MBB4568868.1"/>
    </source>
</evidence>
<dbReference type="OrthoDB" id="6038785at2"/>
<proteinExistence type="predicted"/>
<accession>A0A7W6ZUA1</accession>
<organism evidence="4 5">
    <name type="scientific">Rhizobium leucaenae</name>
    <dbReference type="NCBI Taxonomy" id="29450"/>
    <lineage>
        <taxon>Bacteria</taxon>
        <taxon>Pseudomonadati</taxon>
        <taxon>Pseudomonadota</taxon>
        <taxon>Alphaproteobacteria</taxon>
        <taxon>Hyphomicrobiales</taxon>
        <taxon>Rhizobiaceae</taxon>
        <taxon>Rhizobium/Agrobacterium group</taxon>
        <taxon>Rhizobium</taxon>
    </lineage>
</organism>
<dbReference type="RefSeq" id="WP_028752129.1">
    <property type="nucleotide sequence ID" value="NZ_JACIIG010000006.1"/>
</dbReference>
<feature type="compositionally biased region" description="Basic and acidic residues" evidence="1">
    <location>
        <begin position="312"/>
        <end position="347"/>
    </location>
</feature>
<comment type="caution">
    <text evidence="4">The sequence shown here is derived from an EMBL/GenBank/DDBJ whole genome shotgun (WGS) entry which is preliminary data.</text>
</comment>
<feature type="chain" id="PRO_5031523492" description="FecR protein domain-containing protein" evidence="2">
    <location>
        <begin position="25"/>
        <end position="347"/>
    </location>
</feature>
<dbReference type="Pfam" id="PF04773">
    <property type="entry name" value="FecR"/>
    <property type="match status" value="1"/>
</dbReference>
<dbReference type="InterPro" id="IPR006860">
    <property type="entry name" value="FecR"/>
</dbReference>
<feature type="compositionally biased region" description="Low complexity" evidence="1">
    <location>
        <begin position="260"/>
        <end position="287"/>
    </location>
</feature>
<dbReference type="AlphaFoldDB" id="A0A7W6ZUA1"/>
<reference evidence="4 5" key="1">
    <citation type="submission" date="2020-08" db="EMBL/GenBank/DDBJ databases">
        <title>Genomic Encyclopedia of Type Strains, Phase IV (KMG-V): Genome sequencing to study the core and pangenomes of soil and plant-associated prokaryotes.</title>
        <authorList>
            <person name="Whitman W."/>
        </authorList>
    </citation>
    <scope>NUCLEOTIDE SEQUENCE [LARGE SCALE GENOMIC DNA]</scope>
    <source>
        <strain evidence="4 5">SEMIA 492</strain>
    </source>
</reference>
<dbReference type="GeneID" id="32528502"/>
<evidence type="ECO:0000313" key="5">
    <source>
        <dbReference type="Proteomes" id="UP000543836"/>
    </source>
</evidence>
<feature type="region of interest" description="Disordered" evidence="1">
    <location>
        <begin position="225"/>
        <end position="347"/>
    </location>
</feature>
<feature type="domain" description="FecR protein" evidence="3">
    <location>
        <begin position="56"/>
        <end position="155"/>
    </location>
</feature>
<protein>
    <recommendedName>
        <fullName evidence="3">FecR protein domain-containing protein</fullName>
    </recommendedName>
</protein>
<dbReference type="Gene3D" id="2.60.120.1440">
    <property type="match status" value="1"/>
</dbReference>
<name>A0A7W6ZUA1_9HYPH</name>
<gene>
    <name evidence="4" type="ORF">GGE60_002987</name>
</gene>
<keyword evidence="5" id="KW-1185">Reference proteome</keyword>
<sequence>MLYPRDAAIAVLSVILLAPLPSNAAEKVGEAVLIKTEVTGAGGPLAVADPVHRDEQIRTSISGLGQFTFRDGTKLAVGAGSSVVIDKFVFDDSGAVKKLTINAAKGTFRWMSGNSNHSAYQIVTPAGTIGVRGTAFDFYVGANGTTAMVLLNGAAQFCGAGGCRQLKAQCDCVVAKRNGEISDPRRVNRDILKTLGNQKALPFLSGDQTLSGRMAFAGGGDCGLSTAMRDRPNGISPRSAPANNPAPSPPDTPGPPSTPESPRAEAPAAPSTPETPSTPNVPNTPSTPDKPGKPHEHDHDEGKHHDHHDHHGRGDHGWGDHNWGDDDGHDGDHGDHGDHDDGGHHHR</sequence>
<dbReference type="EMBL" id="JACIIG010000006">
    <property type="protein sequence ID" value="MBB4568868.1"/>
    <property type="molecule type" value="Genomic_DNA"/>
</dbReference>
<keyword evidence="2" id="KW-0732">Signal</keyword>